<evidence type="ECO:0000256" key="2">
    <source>
        <dbReference type="SAM" id="Phobius"/>
    </source>
</evidence>
<protein>
    <submittedName>
        <fullName evidence="3">Uncharacterized protein</fullName>
    </submittedName>
</protein>
<name>A0AA88GGE8_NAELO</name>
<dbReference type="EMBL" id="PYSW02000043">
    <property type="protein sequence ID" value="KAG2374708.1"/>
    <property type="molecule type" value="Genomic_DNA"/>
</dbReference>
<keyword evidence="2" id="KW-0812">Transmembrane</keyword>
<accession>A0AA88GGE8</accession>
<dbReference type="RefSeq" id="XP_044543882.1">
    <property type="nucleotide sequence ID" value="XM_044685998.1"/>
</dbReference>
<gene>
    <name evidence="3" type="ORF">C9374_010452</name>
</gene>
<keyword evidence="4" id="KW-1185">Reference proteome</keyword>
<reference evidence="3 4" key="1">
    <citation type="journal article" date="2018" name="BMC Genomics">
        <title>The genome of Naegleria lovaniensis, the basis for a comparative approach to unravel pathogenicity factors of the human pathogenic amoeba N. fowleri.</title>
        <authorList>
            <person name="Liechti N."/>
            <person name="Schurch N."/>
            <person name="Bruggmann R."/>
            <person name="Wittwer M."/>
        </authorList>
    </citation>
    <scope>NUCLEOTIDE SEQUENCE [LARGE SCALE GENOMIC DNA]</scope>
    <source>
        <strain evidence="3 4">ATCC 30569</strain>
    </source>
</reference>
<evidence type="ECO:0000256" key="1">
    <source>
        <dbReference type="SAM" id="MobiDB-lite"/>
    </source>
</evidence>
<feature type="transmembrane region" description="Helical" evidence="2">
    <location>
        <begin position="361"/>
        <end position="386"/>
    </location>
</feature>
<feature type="region of interest" description="Disordered" evidence="1">
    <location>
        <begin position="789"/>
        <end position="871"/>
    </location>
</feature>
<sequence length="871" mass="97941">MTKIHPQIISPRGSDTSFFSSMYSITPLDLRQQNVVETNPNNVKEELVPTKKPTSSIQCLSIVTIIILISCAHVFSSTVWIALFSTSMSSSMDRFGSDSFEKIAFNIHNILRSTLMISENVKESVSTFDVHNMERVGQRLLKSSNIYLPSPLLASVYFGGALNGSSTGPLSNYTFFASCQDKECKEISSRRMETATFNQSHILTLLSFNGPTCSPTYFDSLTNRTIVSCIVWHLNNQTSTFDWYFGIDISTDTLSRLLPVSLGQSTTALILETGTATVIAANTPILRNGMRETIHTSSDPSTRKIGLSLYDNVNQDFRSISCSSIVGFSAPSGVTRAHRLCEDSGLDWVIVFHESTFQQELVIGIIIASLINTGIGFIGIIMGIIITVKIIQPLVDAINEFSPPFQNQLDKSNFKHSSIKEIQWIQTNFIALMDVLKNYRSSIPPHILAKLDAPKEANSLRESMREKLQSHNSDFSIVSSRSHKGDDMVKPLSHHGLDQRRITVALFYLEGFEACLKELYHTDVVLILNDFLNVVQKVCETSNGHLGQFQNNTATISWNSANEIALHEQQGLISSIQILEKLLFVQQSKWRQSAMPSDVVRTLGFKSALLSQDVLCGAIGTSQWKSVSIVGSNSFNLDLIMKHALKLDVDIIVTSDILHANHNSFSHRYVGTKMLYDFDEIISPYSSTKDNINSMKKKPTKLYQIGEAIEQVATDTEWMYELQSSINRSEKWKYYNDGVNYMLEGNNDYAMHLFKIHMANYRKINESDDKAAAYMMKKCTMNGKMMKKNSMNTEQTKKMFKKPPETENPEYSAEEKKPSDENADKMAHDLERQYAVGVRARTSREEDLERMSNSPVGMDEDTTQPINRTII</sequence>
<dbReference type="Proteomes" id="UP000816034">
    <property type="component" value="Unassembled WGS sequence"/>
</dbReference>
<dbReference type="InterPro" id="IPR029787">
    <property type="entry name" value="Nucleotide_cyclase"/>
</dbReference>
<evidence type="ECO:0000313" key="3">
    <source>
        <dbReference type="EMBL" id="KAG2374708.1"/>
    </source>
</evidence>
<organism evidence="3 4">
    <name type="scientific">Naegleria lovaniensis</name>
    <name type="common">Amoeba</name>
    <dbReference type="NCBI Taxonomy" id="51637"/>
    <lineage>
        <taxon>Eukaryota</taxon>
        <taxon>Discoba</taxon>
        <taxon>Heterolobosea</taxon>
        <taxon>Tetramitia</taxon>
        <taxon>Eutetramitia</taxon>
        <taxon>Vahlkampfiidae</taxon>
        <taxon>Naegleria</taxon>
    </lineage>
</organism>
<keyword evidence="2" id="KW-0472">Membrane</keyword>
<proteinExistence type="predicted"/>
<feature type="transmembrane region" description="Helical" evidence="2">
    <location>
        <begin position="60"/>
        <end position="84"/>
    </location>
</feature>
<feature type="compositionally biased region" description="Basic and acidic residues" evidence="1">
    <location>
        <begin position="813"/>
        <end position="832"/>
    </location>
</feature>
<dbReference type="AlphaFoldDB" id="A0AA88GGE8"/>
<comment type="caution">
    <text evidence="3">The sequence shown here is derived from an EMBL/GenBank/DDBJ whole genome shotgun (WGS) entry which is preliminary data.</text>
</comment>
<dbReference type="GeneID" id="68102906"/>
<dbReference type="Gene3D" id="3.30.70.1230">
    <property type="entry name" value="Nucleotide cyclase"/>
    <property type="match status" value="1"/>
</dbReference>
<evidence type="ECO:0000313" key="4">
    <source>
        <dbReference type="Proteomes" id="UP000816034"/>
    </source>
</evidence>
<dbReference type="SUPFAM" id="SSF55073">
    <property type="entry name" value="Nucleotide cyclase"/>
    <property type="match status" value="1"/>
</dbReference>
<keyword evidence="2" id="KW-1133">Transmembrane helix</keyword>